<dbReference type="EMBL" id="FXTZ01000002">
    <property type="protein sequence ID" value="SMP10815.1"/>
    <property type="molecule type" value="Genomic_DNA"/>
</dbReference>
<organism evidence="1 2">
    <name type="scientific">Chryseobacterium profundimaris</name>
    <dbReference type="NCBI Taxonomy" id="1387275"/>
    <lineage>
        <taxon>Bacteria</taxon>
        <taxon>Pseudomonadati</taxon>
        <taxon>Bacteroidota</taxon>
        <taxon>Flavobacteriia</taxon>
        <taxon>Flavobacteriales</taxon>
        <taxon>Weeksellaceae</taxon>
        <taxon>Chryseobacterium group</taxon>
        <taxon>Chryseobacterium</taxon>
    </lineage>
</organism>
<evidence type="ECO:0000313" key="1">
    <source>
        <dbReference type="EMBL" id="SMP10815.1"/>
    </source>
</evidence>
<proteinExistence type="predicted"/>
<evidence type="ECO:0000313" key="2">
    <source>
        <dbReference type="Proteomes" id="UP001157960"/>
    </source>
</evidence>
<accession>A0ABY1NIM7</accession>
<comment type="caution">
    <text evidence="1">The sequence shown here is derived from an EMBL/GenBank/DDBJ whole genome shotgun (WGS) entry which is preliminary data.</text>
</comment>
<dbReference type="Proteomes" id="UP001157960">
    <property type="component" value="Unassembled WGS sequence"/>
</dbReference>
<gene>
    <name evidence="1" type="ORF">SAMN06264346_102242</name>
</gene>
<dbReference type="SUPFAM" id="SSF52038">
    <property type="entry name" value="Barstar-related"/>
    <property type="match status" value="1"/>
</dbReference>
<reference evidence="1 2" key="1">
    <citation type="submission" date="2017-05" db="EMBL/GenBank/DDBJ databases">
        <authorList>
            <person name="Varghese N."/>
            <person name="Submissions S."/>
        </authorList>
    </citation>
    <scope>NUCLEOTIDE SEQUENCE [LARGE SCALE GENOMIC DNA]</scope>
    <source>
        <strain evidence="1 2">DSM 28214</strain>
    </source>
</reference>
<name>A0ABY1NIM7_9FLAO</name>
<dbReference type="InterPro" id="IPR035905">
    <property type="entry name" value="Barstar-like_sf"/>
</dbReference>
<protein>
    <submittedName>
        <fullName evidence="1">Barstar (Barnase inhibitor)</fullName>
    </submittedName>
</protein>
<keyword evidence="2" id="KW-1185">Reference proteome</keyword>
<sequence length="111" mass="13083">MRGCCLLSGVREDIDNMNDVIELDLSKTKTDLDVYYEIGKAFFNSYGYYGTEINSFIDCLINIHESLKKREKMPILKIKGYKNFKKHFEDNIFFEDFYNEFGKSGFEIQNS</sequence>